<feature type="compositionally biased region" description="Basic and acidic residues" evidence="1">
    <location>
        <begin position="402"/>
        <end position="419"/>
    </location>
</feature>
<feature type="compositionally biased region" description="Acidic residues" evidence="1">
    <location>
        <begin position="124"/>
        <end position="157"/>
    </location>
</feature>
<feature type="compositionally biased region" description="Low complexity" evidence="1">
    <location>
        <begin position="280"/>
        <end position="293"/>
    </location>
</feature>
<feature type="compositionally biased region" description="Low complexity" evidence="1">
    <location>
        <begin position="318"/>
        <end position="331"/>
    </location>
</feature>
<feature type="compositionally biased region" description="Low complexity" evidence="1">
    <location>
        <begin position="827"/>
        <end position="842"/>
    </location>
</feature>
<accession>A0AAD5MB46</accession>
<feature type="region of interest" description="Disordered" evidence="1">
    <location>
        <begin position="461"/>
        <end position="545"/>
    </location>
</feature>
<comment type="caution">
    <text evidence="2">The sequence shown here is derived from an EMBL/GenBank/DDBJ whole genome shotgun (WGS) entry which is preliminary data.</text>
</comment>
<feature type="compositionally biased region" description="Pro residues" evidence="1">
    <location>
        <begin position="12"/>
        <end position="27"/>
    </location>
</feature>
<dbReference type="Proteomes" id="UP001209570">
    <property type="component" value="Unassembled WGS sequence"/>
</dbReference>
<feature type="region of interest" description="Disordered" evidence="1">
    <location>
        <begin position="1"/>
        <end position="303"/>
    </location>
</feature>
<feature type="compositionally biased region" description="Low complexity" evidence="1">
    <location>
        <begin position="161"/>
        <end position="197"/>
    </location>
</feature>
<feature type="compositionally biased region" description="Polar residues" evidence="1">
    <location>
        <begin position="474"/>
        <end position="484"/>
    </location>
</feature>
<organism evidence="2 3">
    <name type="scientific">Pythium insidiosum</name>
    <name type="common">Pythiosis disease agent</name>
    <dbReference type="NCBI Taxonomy" id="114742"/>
    <lineage>
        <taxon>Eukaryota</taxon>
        <taxon>Sar</taxon>
        <taxon>Stramenopiles</taxon>
        <taxon>Oomycota</taxon>
        <taxon>Peronosporomycetes</taxon>
        <taxon>Pythiales</taxon>
        <taxon>Pythiaceae</taxon>
        <taxon>Pythium</taxon>
    </lineage>
</organism>
<feature type="compositionally biased region" description="Polar residues" evidence="1">
    <location>
        <begin position="294"/>
        <end position="303"/>
    </location>
</feature>
<feature type="region of interest" description="Disordered" evidence="1">
    <location>
        <begin position="318"/>
        <end position="427"/>
    </location>
</feature>
<feature type="compositionally biased region" description="Polar residues" evidence="1">
    <location>
        <begin position="858"/>
        <end position="883"/>
    </location>
</feature>
<evidence type="ECO:0000313" key="2">
    <source>
        <dbReference type="EMBL" id="KAJ0408822.1"/>
    </source>
</evidence>
<feature type="compositionally biased region" description="Low complexity" evidence="1">
    <location>
        <begin position="885"/>
        <end position="913"/>
    </location>
</feature>
<feature type="compositionally biased region" description="Low complexity" evidence="1">
    <location>
        <begin position="517"/>
        <end position="536"/>
    </location>
</feature>
<dbReference type="EMBL" id="JAKCXM010000008">
    <property type="protein sequence ID" value="KAJ0408822.1"/>
    <property type="molecule type" value="Genomic_DNA"/>
</dbReference>
<keyword evidence="3" id="KW-1185">Reference proteome</keyword>
<evidence type="ECO:0000313" key="3">
    <source>
        <dbReference type="Proteomes" id="UP001209570"/>
    </source>
</evidence>
<reference evidence="2" key="1">
    <citation type="submission" date="2021-12" db="EMBL/GenBank/DDBJ databases">
        <title>Prjna785345.</title>
        <authorList>
            <person name="Rujirawat T."/>
            <person name="Krajaejun T."/>
        </authorList>
    </citation>
    <scope>NUCLEOTIDE SEQUENCE</scope>
    <source>
        <strain evidence="2">Pi057C3</strain>
    </source>
</reference>
<proteinExistence type="predicted"/>
<feature type="compositionally biased region" description="Low complexity" evidence="1">
    <location>
        <begin position="96"/>
        <end position="108"/>
    </location>
</feature>
<feature type="region of interest" description="Disordered" evidence="1">
    <location>
        <begin position="562"/>
        <end position="585"/>
    </location>
</feature>
<dbReference type="AlphaFoldDB" id="A0AAD5MB46"/>
<feature type="region of interest" description="Disordered" evidence="1">
    <location>
        <begin position="827"/>
        <end position="918"/>
    </location>
</feature>
<sequence length="989" mass="104032">MNSSPSGQPDKPVAPPPPPPPLPPPPSRSSGGADAPPSSSSSSAAAAATTAASASSASASSSSAVATSTPSSSGSSSASSSTSSSNSSAGGYGKNASAPAFKAGGARAADGRDYARRHRRDHETADDEDMEEDMEVEDQERDEDDEEDEEEDEEVEHDESPAVSPGSSSRSSSGRQARGASSAHMDAASPVRRLPSVLRPPPGHASSSVSASYTNREGQSPQSLHGGAQHSAPTSQQSAPPQSQQSQYHSRDYDMHHSYSSTTSRQPIYPAVSTSYSPVSGANNSSADNASGNRLQSAPQQHHGSYYAHESMERYMAQLSAQQSQRDQASAVDNNARSGQKRRLNQPANESSSAPSQSATHHSSSNSSSSTFGGYGNGGTRNPAGNASGQGGVGGGAEDDDPLRFETRGSHGPRDEMRYETWTSKQLRKKCSHLKLRGLKNVKKHVMVEALYRYYRNQRQKDAADSSDGKGGAPSSSQLQTSAINSSNDQQSNVSSTTGNRYNEAYTQRYDHGPSGVGASFGSSSNSNGTTRARSSAGNPAAVSNSSGAALLSSRKVSSHSYSVSSRTSSAAGYGRTQGDEEAKMNSVDNEVRITSDDVMRLVDVILSPEFVDRLATELSRWQFWVDVREKYIALLSLNAGGAANGTASGDLLHRLPLSYSRNAKWSSMQLWEMWKELTFAYTKACFEFTAAGMTRASDRDYIQFCEGRPDVYYLHQRLHARPDLLHLIKSNEYIEEKLSDASDSIVSNDKSAAATALMGVASPSPRAHKRFKRIAPGATGNASGYAPSGTSGGTSAITAATVAAGGRPGSASAAVAEAANAGGMVGVQSGNSSGPVVGSNPKGSGHVPPAGAVVKPRTSSAANTQYRLTTTGVAVNGESPNGQEEGSTENSETTGEDGSIEKSNNSNSSSTSMDSARREALAEQKYFGLLLQNFEAIFESLHNKKVLLAALRKDSNAPDHLIADLHDDIHVLSALKKEFRTKLRQTLE</sequence>
<feature type="compositionally biased region" description="Polar residues" evidence="1">
    <location>
        <begin position="205"/>
        <end position="223"/>
    </location>
</feature>
<feature type="compositionally biased region" description="Low complexity" evidence="1">
    <location>
        <begin position="485"/>
        <end position="496"/>
    </location>
</feature>
<feature type="compositionally biased region" description="Low complexity" evidence="1">
    <location>
        <begin position="228"/>
        <end position="247"/>
    </location>
</feature>
<evidence type="ECO:0000256" key="1">
    <source>
        <dbReference type="SAM" id="MobiDB-lite"/>
    </source>
</evidence>
<protein>
    <submittedName>
        <fullName evidence="2">Uncharacterized protein</fullName>
    </submittedName>
</protein>
<feature type="compositionally biased region" description="Low complexity" evidence="1">
    <location>
        <begin position="28"/>
        <end position="89"/>
    </location>
</feature>
<name>A0AAD5MB46_PYTIN</name>
<gene>
    <name evidence="2" type="ORF">P43SY_000718</name>
</gene>
<feature type="compositionally biased region" description="Low complexity" evidence="1">
    <location>
        <begin position="346"/>
        <end position="371"/>
    </location>
</feature>
<feature type="compositionally biased region" description="Polar residues" evidence="1">
    <location>
        <begin position="258"/>
        <end position="278"/>
    </location>
</feature>